<dbReference type="KEGG" id="vcn:VOLCADRAFT_94513"/>
<evidence type="ECO:0000313" key="4">
    <source>
        <dbReference type="Proteomes" id="UP000001058"/>
    </source>
</evidence>
<organism evidence="4">
    <name type="scientific">Volvox carteri f. nagariensis</name>
    <dbReference type="NCBI Taxonomy" id="3068"/>
    <lineage>
        <taxon>Eukaryota</taxon>
        <taxon>Viridiplantae</taxon>
        <taxon>Chlorophyta</taxon>
        <taxon>core chlorophytes</taxon>
        <taxon>Chlorophyceae</taxon>
        <taxon>CS clade</taxon>
        <taxon>Chlamydomonadales</taxon>
        <taxon>Volvocaceae</taxon>
        <taxon>Volvox</taxon>
    </lineage>
</organism>
<accession>D8U4Z8</accession>
<gene>
    <name evidence="3" type="ORF">VOLCADRAFT_94513</name>
</gene>
<dbReference type="Gene3D" id="1.10.10.1940">
    <property type="match status" value="1"/>
</dbReference>
<dbReference type="GeneID" id="9616296"/>
<dbReference type="RefSeq" id="XP_002953734.1">
    <property type="nucleotide sequence ID" value="XM_002953688.1"/>
</dbReference>
<evidence type="ECO:0000313" key="3">
    <source>
        <dbReference type="EMBL" id="EFJ45358.1"/>
    </source>
</evidence>
<proteinExistence type="predicted"/>
<feature type="domain" description="ShKT" evidence="2">
    <location>
        <begin position="45"/>
        <end position="86"/>
    </location>
</feature>
<feature type="signal peptide" evidence="1">
    <location>
        <begin position="1"/>
        <end position="19"/>
    </location>
</feature>
<name>D8U4Z8_VOLCA</name>
<sequence>MSPLVLLLIGGALAASVSSSPVITKPSPRPPPRPLVSPSPPSICADQEPLASSCSFWKSSGYCSPGYFASDQSVVDYWCRKTCGTCVCYYIPPLFEGIRITGPVLAISYILGQQWVLNPHCIKS</sequence>
<dbReference type="Proteomes" id="UP000001058">
    <property type="component" value="Unassembled WGS sequence"/>
</dbReference>
<dbReference type="InParanoid" id="D8U4Z8"/>
<feature type="chain" id="PRO_5003124172" description="ShKT domain-containing protein" evidence="1">
    <location>
        <begin position="20"/>
        <end position="124"/>
    </location>
</feature>
<dbReference type="AlphaFoldDB" id="D8U4Z8"/>
<evidence type="ECO:0000259" key="2">
    <source>
        <dbReference type="PROSITE" id="PS51670"/>
    </source>
</evidence>
<evidence type="ECO:0000256" key="1">
    <source>
        <dbReference type="SAM" id="SignalP"/>
    </source>
</evidence>
<dbReference type="EMBL" id="GL378358">
    <property type="protein sequence ID" value="EFJ45358.1"/>
    <property type="molecule type" value="Genomic_DNA"/>
</dbReference>
<keyword evidence="4" id="KW-1185">Reference proteome</keyword>
<reference evidence="3 4" key="1">
    <citation type="journal article" date="2010" name="Science">
        <title>Genomic analysis of organismal complexity in the multicellular green alga Volvox carteri.</title>
        <authorList>
            <person name="Prochnik S.E."/>
            <person name="Umen J."/>
            <person name="Nedelcu A.M."/>
            <person name="Hallmann A."/>
            <person name="Miller S.M."/>
            <person name="Nishii I."/>
            <person name="Ferris P."/>
            <person name="Kuo A."/>
            <person name="Mitros T."/>
            <person name="Fritz-Laylin L.K."/>
            <person name="Hellsten U."/>
            <person name="Chapman J."/>
            <person name="Simakov O."/>
            <person name="Rensing S.A."/>
            <person name="Terry A."/>
            <person name="Pangilinan J."/>
            <person name="Kapitonov V."/>
            <person name="Jurka J."/>
            <person name="Salamov A."/>
            <person name="Shapiro H."/>
            <person name="Schmutz J."/>
            <person name="Grimwood J."/>
            <person name="Lindquist E."/>
            <person name="Lucas S."/>
            <person name="Grigoriev I.V."/>
            <person name="Schmitt R."/>
            <person name="Kirk D."/>
            <person name="Rokhsar D.S."/>
        </authorList>
    </citation>
    <scope>NUCLEOTIDE SEQUENCE [LARGE SCALE GENOMIC DNA]</scope>
    <source>
        <strain evidence="4">f. Nagariensis / Eve</strain>
    </source>
</reference>
<protein>
    <recommendedName>
        <fullName evidence="2">ShKT domain-containing protein</fullName>
    </recommendedName>
</protein>
<keyword evidence="1" id="KW-0732">Signal</keyword>
<dbReference type="PROSITE" id="PS51670">
    <property type="entry name" value="SHKT"/>
    <property type="match status" value="1"/>
</dbReference>
<dbReference type="InterPro" id="IPR003582">
    <property type="entry name" value="ShKT_dom"/>
</dbReference>